<proteinExistence type="predicted"/>
<evidence type="ECO:0000256" key="1">
    <source>
        <dbReference type="SAM" id="MobiDB-lite"/>
    </source>
</evidence>
<reference evidence="2 3" key="1">
    <citation type="submission" date="2019-05" db="EMBL/GenBank/DDBJ databases">
        <title>Another draft genome of Portunus trituberculatus and its Hox gene families provides insights of decapod evolution.</title>
        <authorList>
            <person name="Jeong J.-H."/>
            <person name="Song I."/>
            <person name="Kim S."/>
            <person name="Choi T."/>
            <person name="Kim D."/>
            <person name="Ryu S."/>
            <person name="Kim W."/>
        </authorList>
    </citation>
    <scope>NUCLEOTIDE SEQUENCE [LARGE SCALE GENOMIC DNA]</scope>
    <source>
        <tissue evidence="2">Muscle</tissue>
    </source>
</reference>
<gene>
    <name evidence="2" type="ORF">E2C01_100313</name>
</gene>
<dbReference type="AlphaFoldDB" id="A0A5B7KCR2"/>
<evidence type="ECO:0000313" key="2">
    <source>
        <dbReference type="EMBL" id="MPD04616.1"/>
    </source>
</evidence>
<name>A0A5B7KCR2_PORTR</name>
<evidence type="ECO:0000313" key="3">
    <source>
        <dbReference type="Proteomes" id="UP000324222"/>
    </source>
</evidence>
<sequence length="63" mass="7071">MLPNYSNVLPPLQTLTTAKRRHGEEQRTGRTLAGHRQDTKDAGHDNYAGSRKIVTASRISYHP</sequence>
<feature type="compositionally biased region" description="Basic and acidic residues" evidence="1">
    <location>
        <begin position="35"/>
        <end position="44"/>
    </location>
</feature>
<dbReference type="EMBL" id="VSRR010141968">
    <property type="protein sequence ID" value="MPD04616.1"/>
    <property type="molecule type" value="Genomic_DNA"/>
</dbReference>
<organism evidence="2 3">
    <name type="scientific">Portunus trituberculatus</name>
    <name type="common">Swimming crab</name>
    <name type="synonym">Neptunus trituberculatus</name>
    <dbReference type="NCBI Taxonomy" id="210409"/>
    <lineage>
        <taxon>Eukaryota</taxon>
        <taxon>Metazoa</taxon>
        <taxon>Ecdysozoa</taxon>
        <taxon>Arthropoda</taxon>
        <taxon>Crustacea</taxon>
        <taxon>Multicrustacea</taxon>
        <taxon>Malacostraca</taxon>
        <taxon>Eumalacostraca</taxon>
        <taxon>Eucarida</taxon>
        <taxon>Decapoda</taxon>
        <taxon>Pleocyemata</taxon>
        <taxon>Brachyura</taxon>
        <taxon>Eubrachyura</taxon>
        <taxon>Portunoidea</taxon>
        <taxon>Portunidae</taxon>
        <taxon>Portuninae</taxon>
        <taxon>Portunus</taxon>
    </lineage>
</organism>
<protein>
    <submittedName>
        <fullName evidence="2">Uncharacterized protein</fullName>
    </submittedName>
</protein>
<dbReference type="Proteomes" id="UP000324222">
    <property type="component" value="Unassembled WGS sequence"/>
</dbReference>
<feature type="compositionally biased region" description="Polar residues" evidence="1">
    <location>
        <begin position="1"/>
        <end position="17"/>
    </location>
</feature>
<feature type="region of interest" description="Disordered" evidence="1">
    <location>
        <begin position="1"/>
        <end position="63"/>
    </location>
</feature>
<comment type="caution">
    <text evidence="2">The sequence shown here is derived from an EMBL/GenBank/DDBJ whole genome shotgun (WGS) entry which is preliminary data.</text>
</comment>
<accession>A0A5B7KCR2</accession>
<keyword evidence="3" id="KW-1185">Reference proteome</keyword>